<dbReference type="AlphaFoldDB" id="F0XSX2"/>
<keyword evidence="1" id="KW-0472">Membrane</keyword>
<feature type="transmembrane region" description="Helical" evidence="1">
    <location>
        <begin position="370"/>
        <end position="394"/>
    </location>
</feature>
<dbReference type="STRING" id="655863.F0XSX2"/>
<name>F0XSX2_GROCL</name>
<sequence length="459" mass="49272">MIRSWTNLSLQTEAIDVDSLQVLAAFVNQSLDINLPCQSTAPYWGGLCPPKWSCPGLEGTTTDMGTFSYITWKYKVGLLANSVNHASSRNSSMPPQYPKLDNTGFVFNGRSYGVASTVGLASLTQQDAQGEVAVQGFSFHEYGYLSNVFCTYNRKSKLSLEVLNQVTVSGGDVSPPDVVWATGSLPTGHWQGFPFWGVGTDTMVALAAVGNNDTDQFAYGFVAGNFYAVLNQAQCAVTFTPTLFHVDVDMGSKNITVTPEMAGSRPVVDIDPSRALTNVSFLGISYMSATLTTLYTSVFGDGFVQNIDNVRARENHTTNTSADALASMSEGLELLLDQFLGSTGAAQLMLCGDTQSVEANVAIQVVKLGGLTWVILSLAATSLIAIGVVAAALCTRYWRGLTVYNIFDLKSAILGATTDKATRHWNGNAKKRCSVKVEGLSNRPMEALLANYSQSTTFT</sequence>
<evidence type="ECO:0000313" key="3">
    <source>
        <dbReference type="Proteomes" id="UP000007796"/>
    </source>
</evidence>
<evidence type="ECO:0000256" key="1">
    <source>
        <dbReference type="SAM" id="Phobius"/>
    </source>
</evidence>
<organism evidence="3">
    <name type="scientific">Grosmannia clavigera (strain kw1407 / UAMH 11150)</name>
    <name type="common">Blue stain fungus</name>
    <name type="synonym">Graphiocladiella clavigera</name>
    <dbReference type="NCBI Taxonomy" id="655863"/>
    <lineage>
        <taxon>Eukaryota</taxon>
        <taxon>Fungi</taxon>
        <taxon>Dikarya</taxon>
        <taxon>Ascomycota</taxon>
        <taxon>Pezizomycotina</taxon>
        <taxon>Sordariomycetes</taxon>
        <taxon>Sordariomycetidae</taxon>
        <taxon>Ophiostomatales</taxon>
        <taxon>Ophiostomataceae</taxon>
        <taxon>Leptographium</taxon>
    </lineage>
</organism>
<gene>
    <name evidence="2" type="ORF">CMQ_5586</name>
</gene>
<dbReference type="EMBL" id="GL629997">
    <property type="protein sequence ID" value="EFW99165.1"/>
    <property type="molecule type" value="Genomic_DNA"/>
</dbReference>
<keyword evidence="3" id="KW-1185">Reference proteome</keyword>
<reference evidence="2 3" key="1">
    <citation type="journal article" date="2011" name="Proc. Natl. Acad. Sci. U.S.A.">
        <title>Genome and transcriptome analyses of the mountain pine beetle-fungal symbiont Grosmannia clavigera, a lodgepole pine pathogen.</title>
        <authorList>
            <person name="DiGuistini S."/>
            <person name="Wang Y."/>
            <person name="Liao N.Y."/>
            <person name="Taylor G."/>
            <person name="Tanguay P."/>
            <person name="Feau N."/>
            <person name="Henrissat B."/>
            <person name="Chan S.K."/>
            <person name="Hesse-Orce U."/>
            <person name="Alamouti S.M."/>
            <person name="Tsui C.K.M."/>
            <person name="Docking R.T."/>
            <person name="Levasseur A."/>
            <person name="Haridas S."/>
            <person name="Robertson G."/>
            <person name="Birol I."/>
            <person name="Holt R.A."/>
            <person name="Marra M.A."/>
            <person name="Hamelin R.C."/>
            <person name="Hirst M."/>
            <person name="Jones S.J.M."/>
            <person name="Bohlmann J."/>
            <person name="Breuil C."/>
        </authorList>
    </citation>
    <scope>NUCLEOTIDE SEQUENCE [LARGE SCALE GENOMIC DNA]</scope>
    <source>
        <strain evidence="3">kw1407 / UAMH 11150</strain>
    </source>
</reference>
<protein>
    <submittedName>
        <fullName evidence="2">Uncharacterized protein</fullName>
    </submittedName>
</protein>
<keyword evidence="1" id="KW-1133">Transmembrane helix</keyword>
<dbReference type="Proteomes" id="UP000007796">
    <property type="component" value="Unassembled WGS sequence"/>
</dbReference>
<dbReference type="InParanoid" id="F0XSX2"/>
<dbReference type="eggNOG" id="ENOG502SIHD">
    <property type="taxonomic scope" value="Eukaryota"/>
</dbReference>
<accession>F0XSX2</accession>
<dbReference type="OrthoDB" id="529273at2759"/>
<keyword evidence="1" id="KW-0812">Transmembrane</keyword>
<dbReference type="GeneID" id="25978924"/>
<dbReference type="HOGENOM" id="CLU_595891_0_0_1"/>
<evidence type="ECO:0000313" key="2">
    <source>
        <dbReference type="EMBL" id="EFW99165.1"/>
    </source>
</evidence>
<dbReference type="RefSeq" id="XP_014168648.1">
    <property type="nucleotide sequence ID" value="XM_014313173.1"/>
</dbReference>
<proteinExistence type="predicted"/>